<evidence type="ECO:0000313" key="2">
    <source>
        <dbReference type="EMBL" id="XDV56049.1"/>
    </source>
</evidence>
<accession>A0AB39XGA0</accession>
<gene>
    <name evidence="2" type="ORF">AB8Z38_25465</name>
</gene>
<dbReference type="NCBIfam" id="TIGR00787">
    <property type="entry name" value="dctP"/>
    <property type="match status" value="1"/>
</dbReference>
<dbReference type="NCBIfam" id="NF037995">
    <property type="entry name" value="TRAP_S1"/>
    <property type="match status" value="1"/>
</dbReference>
<dbReference type="PANTHER" id="PTHR33376">
    <property type="match status" value="1"/>
</dbReference>
<dbReference type="PANTHER" id="PTHR33376:SF2">
    <property type="entry name" value="DICARBOXYLATE-BINDING PERIPLASMIC PROTEIN"/>
    <property type="match status" value="1"/>
</dbReference>
<dbReference type="PIRSF" id="PIRSF006470">
    <property type="entry name" value="DctB"/>
    <property type="match status" value="1"/>
</dbReference>
<name>A0AB39XGA0_9BRAD</name>
<dbReference type="AlphaFoldDB" id="A0AB39XGA0"/>
<dbReference type="CDD" id="cd13671">
    <property type="entry name" value="PBP2_TRAP_SBP_like_3"/>
    <property type="match status" value="1"/>
</dbReference>
<dbReference type="InterPro" id="IPR038404">
    <property type="entry name" value="TRAP_DctP_sf"/>
</dbReference>
<keyword evidence="1" id="KW-0732">Signal</keyword>
<proteinExistence type="predicted"/>
<dbReference type="RefSeq" id="WP_369720492.1">
    <property type="nucleotide sequence ID" value="NZ_CP165734.1"/>
</dbReference>
<evidence type="ECO:0000256" key="1">
    <source>
        <dbReference type="ARBA" id="ARBA00022729"/>
    </source>
</evidence>
<dbReference type="GO" id="GO:0055085">
    <property type="term" value="P:transmembrane transport"/>
    <property type="evidence" value="ECO:0007669"/>
    <property type="project" value="InterPro"/>
</dbReference>
<dbReference type="GO" id="GO:0030288">
    <property type="term" value="C:outer membrane-bounded periplasmic space"/>
    <property type="evidence" value="ECO:0007669"/>
    <property type="project" value="InterPro"/>
</dbReference>
<dbReference type="FunFam" id="3.40.190.170:FF:000001">
    <property type="entry name" value="TRAP dicarboxylate transporter, DctP subunit"/>
    <property type="match status" value="1"/>
</dbReference>
<dbReference type="EMBL" id="CP165734">
    <property type="protein sequence ID" value="XDV56049.1"/>
    <property type="molecule type" value="Genomic_DNA"/>
</dbReference>
<sequence>MPVLNRAEFSRTGMVFVALLFAAVSMGMCATGAIAREFRAADTQTEDYPTVQALRYMSALIAERTAGRHEIKVFHSRQLGEEKETIEQTRAGAIDLNRTNVALIGNFVPAMNVLAMPFLFRSIEHMQKVLDGPIGGEILNSFEPYGFVGLAFYDSGARSIYNGVRPVKSIADLKGLRIRVQQSELMSEMIRSLGAEPVELPYGQVLTGLATHLIDGAENNWPSFVTTDHYKYAGYLTLTEHTMSPEVLVISLKAWRSLSAEDQQIFREAAARSGNFMREKWRDLEEQSQRKAQAAGVTIVRDIDRKPFEDAMASIYAKAGRDPAAAALIERIRKVE</sequence>
<dbReference type="InterPro" id="IPR004682">
    <property type="entry name" value="TRAP_DctP"/>
</dbReference>
<protein>
    <submittedName>
        <fullName evidence="2">TRAP transporter substrate-binding protein</fullName>
    </submittedName>
</protein>
<dbReference type="Pfam" id="PF03480">
    <property type="entry name" value="DctP"/>
    <property type="match status" value="1"/>
</dbReference>
<organism evidence="2">
    <name type="scientific">Bradyrhizobium sp. LLZ17</name>
    <dbReference type="NCBI Taxonomy" id="3239388"/>
    <lineage>
        <taxon>Bacteria</taxon>
        <taxon>Pseudomonadati</taxon>
        <taxon>Pseudomonadota</taxon>
        <taxon>Alphaproteobacteria</taxon>
        <taxon>Hyphomicrobiales</taxon>
        <taxon>Nitrobacteraceae</taxon>
        <taxon>Bradyrhizobium</taxon>
    </lineage>
</organism>
<reference evidence="2" key="1">
    <citation type="submission" date="2024-08" db="EMBL/GenBank/DDBJ databases">
        <authorList>
            <person name="Chaddad Z."/>
            <person name="Lamrabet M."/>
            <person name="Bouhnik O."/>
            <person name="Alami S."/>
            <person name="Wipf D."/>
            <person name="Courty P.E."/>
            <person name="Missbah El Idrissi M."/>
        </authorList>
    </citation>
    <scope>NUCLEOTIDE SEQUENCE</scope>
    <source>
        <strain evidence="2">LLZ17</strain>
    </source>
</reference>
<dbReference type="GO" id="GO:0030246">
    <property type="term" value="F:carbohydrate binding"/>
    <property type="evidence" value="ECO:0007669"/>
    <property type="project" value="TreeGrafter"/>
</dbReference>
<dbReference type="InterPro" id="IPR018389">
    <property type="entry name" value="DctP_fam"/>
</dbReference>
<dbReference type="Gene3D" id="3.40.190.170">
    <property type="entry name" value="Bacterial extracellular solute-binding protein, family 7"/>
    <property type="match status" value="1"/>
</dbReference>